<evidence type="ECO:0000313" key="2">
    <source>
        <dbReference type="EMBL" id="TDV55169.1"/>
    </source>
</evidence>
<dbReference type="OrthoDB" id="9801841at2"/>
<dbReference type="InterPro" id="IPR001932">
    <property type="entry name" value="PPM-type_phosphatase-like_dom"/>
</dbReference>
<dbReference type="PROSITE" id="PS51746">
    <property type="entry name" value="PPM_2"/>
    <property type="match status" value="1"/>
</dbReference>
<reference evidence="2 3" key="1">
    <citation type="submission" date="2019-03" db="EMBL/GenBank/DDBJ databases">
        <title>Genomic Encyclopedia of Archaeal and Bacterial Type Strains, Phase II (KMG-II): from individual species to whole genera.</title>
        <authorList>
            <person name="Goeker M."/>
        </authorList>
    </citation>
    <scope>NUCLEOTIDE SEQUENCE [LARGE SCALE GENOMIC DNA]</scope>
    <source>
        <strain evidence="2 3">DSM 45499</strain>
    </source>
</reference>
<dbReference type="SMART" id="SM00332">
    <property type="entry name" value="PP2Cc"/>
    <property type="match status" value="1"/>
</dbReference>
<proteinExistence type="predicted"/>
<feature type="domain" description="PPM-type phosphatase" evidence="1">
    <location>
        <begin position="6"/>
        <end position="208"/>
    </location>
</feature>
<dbReference type="EMBL" id="SOCP01000003">
    <property type="protein sequence ID" value="TDV55169.1"/>
    <property type="molecule type" value="Genomic_DNA"/>
</dbReference>
<sequence>MEPRQAWRTASRQGGRAVNADAVASCGGTVALADGIGDDITAANAALLAANAAVGVPAAGGPASALAAAHEAVTAGDCVLVVAQPFEGGYRIGWVGDVRAYAWDGTTLRRLTTDHTLAQYFRDHGEDVTPRMEHLVTTSVRTAPASRYGLTETSATSLLLTSDGVHRYLTDEEMAALLREAPNPADALVRAAGEAGARDNATAAVLAGAPSPATPLPTRPFPVAA</sequence>
<protein>
    <submittedName>
        <fullName evidence="2">Protein phosphatase</fullName>
    </submittedName>
</protein>
<dbReference type="Proteomes" id="UP000294927">
    <property type="component" value="Unassembled WGS sequence"/>
</dbReference>
<keyword evidence="3" id="KW-1185">Reference proteome</keyword>
<dbReference type="SUPFAM" id="SSF81606">
    <property type="entry name" value="PP2C-like"/>
    <property type="match status" value="1"/>
</dbReference>
<organism evidence="2 3">
    <name type="scientific">Actinophytocola oryzae</name>
    <dbReference type="NCBI Taxonomy" id="502181"/>
    <lineage>
        <taxon>Bacteria</taxon>
        <taxon>Bacillati</taxon>
        <taxon>Actinomycetota</taxon>
        <taxon>Actinomycetes</taxon>
        <taxon>Pseudonocardiales</taxon>
        <taxon>Pseudonocardiaceae</taxon>
    </lineage>
</organism>
<gene>
    <name evidence="2" type="ORF">CLV71_103410</name>
</gene>
<dbReference type="AlphaFoldDB" id="A0A4R7W022"/>
<name>A0A4R7W022_9PSEU</name>
<comment type="caution">
    <text evidence="2">The sequence shown here is derived from an EMBL/GenBank/DDBJ whole genome shotgun (WGS) entry which is preliminary data.</text>
</comment>
<dbReference type="InterPro" id="IPR036457">
    <property type="entry name" value="PPM-type-like_dom_sf"/>
</dbReference>
<dbReference type="RefSeq" id="WP_133902264.1">
    <property type="nucleotide sequence ID" value="NZ_SOCP01000003.1"/>
</dbReference>
<evidence type="ECO:0000259" key="1">
    <source>
        <dbReference type="PROSITE" id="PS51746"/>
    </source>
</evidence>
<evidence type="ECO:0000313" key="3">
    <source>
        <dbReference type="Proteomes" id="UP000294927"/>
    </source>
</evidence>
<dbReference type="Gene3D" id="3.60.40.10">
    <property type="entry name" value="PPM-type phosphatase domain"/>
    <property type="match status" value="1"/>
</dbReference>
<accession>A0A4R7W022</accession>